<dbReference type="AlphaFoldDB" id="A0A0P9ZBY9"/>
<name>A0A0P9ZBY9_PSESX</name>
<comment type="caution">
    <text evidence="1">The sequence shown here is derived from an EMBL/GenBank/DDBJ whole genome shotgun (WGS) entry which is preliminary data.</text>
</comment>
<protein>
    <submittedName>
        <fullName evidence="1">Transposition protein, TnsC-related protein</fullName>
    </submittedName>
</protein>
<proteinExistence type="predicted"/>
<dbReference type="EMBL" id="RBTH01000351">
    <property type="protein sequence ID" value="RMT40244.1"/>
    <property type="molecule type" value="Genomic_DNA"/>
</dbReference>
<gene>
    <name evidence="1" type="ORF">ALP48_102820</name>
</gene>
<evidence type="ECO:0000313" key="2">
    <source>
        <dbReference type="Proteomes" id="UP000268096"/>
    </source>
</evidence>
<accession>A0A0P9ZBY9</accession>
<evidence type="ECO:0000313" key="1">
    <source>
        <dbReference type="EMBL" id="RMT40244.1"/>
    </source>
</evidence>
<reference evidence="1 2" key="1">
    <citation type="submission" date="2018-08" db="EMBL/GenBank/DDBJ databases">
        <title>Recombination of ecologically and evolutionarily significant loci maintains genetic cohesion in the Pseudomonas syringae species complex.</title>
        <authorList>
            <person name="Dillon M."/>
            <person name="Thakur S."/>
            <person name="Almeida R.N.D."/>
            <person name="Weir B.S."/>
            <person name="Guttman D.S."/>
        </authorList>
    </citation>
    <scope>NUCLEOTIDE SEQUENCE [LARGE SCALE GENOMIC DNA]</scope>
    <source>
        <strain evidence="1 2">ICMP 16926</strain>
    </source>
</reference>
<organism evidence="1 2">
    <name type="scientific">Pseudomonas syringae pv. solidagae</name>
    <dbReference type="NCBI Taxonomy" id="264458"/>
    <lineage>
        <taxon>Bacteria</taxon>
        <taxon>Pseudomonadati</taxon>
        <taxon>Pseudomonadota</taxon>
        <taxon>Gammaproteobacteria</taxon>
        <taxon>Pseudomonadales</taxon>
        <taxon>Pseudomonadaceae</taxon>
        <taxon>Pseudomonas</taxon>
        <taxon>Pseudomonas syringae</taxon>
    </lineage>
</organism>
<sequence>MMPLTRSGCWGKAMTNPFSARFYELDTLADIRRLTTVHSDSVTGLEKLSPALAAGRLREVLKTIFLPNQFSLDFIKDNVDRAHTQANSGGFGGCIQPTAVRIQGVA</sequence>
<dbReference type="Proteomes" id="UP000268096">
    <property type="component" value="Unassembled WGS sequence"/>
</dbReference>